<accession>A0A3N0BKI1</accession>
<comment type="caution">
    <text evidence="2">The sequence shown here is derived from an EMBL/GenBank/DDBJ whole genome shotgun (WGS) entry which is preliminary data.</text>
</comment>
<keyword evidence="1" id="KW-1133">Transmembrane helix</keyword>
<dbReference type="AlphaFoldDB" id="A0A3N0BKI1"/>
<keyword evidence="1" id="KW-0812">Transmembrane</keyword>
<organism evidence="2 3">
    <name type="scientific">Paraeggerthella hongkongensis</name>
    <dbReference type="NCBI Taxonomy" id="230658"/>
    <lineage>
        <taxon>Bacteria</taxon>
        <taxon>Bacillati</taxon>
        <taxon>Actinomycetota</taxon>
        <taxon>Coriobacteriia</taxon>
        <taxon>Eggerthellales</taxon>
        <taxon>Eggerthellaceae</taxon>
        <taxon>Paraeggerthella</taxon>
    </lineage>
</organism>
<feature type="transmembrane region" description="Helical" evidence="1">
    <location>
        <begin position="68"/>
        <end position="90"/>
    </location>
</feature>
<feature type="transmembrane region" description="Helical" evidence="1">
    <location>
        <begin position="176"/>
        <end position="195"/>
    </location>
</feature>
<feature type="transmembrane region" description="Helical" evidence="1">
    <location>
        <begin position="306"/>
        <end position="325"/>
    </location>
</feature>
<name>A0A3N0BKI1_9ACTN</name>
<feature type="transmembrane region" description="Helical" evidence="1">
    <location>
        <begin position="144"/>
        <end position="164"/>
    </location>
</feature>
<evidence type="ECO:0000256" key="1">
    <source>
        <dbReference type="SAM" id="Phobius"/>
    </source>
</evidence>
<dbReference type="EMBL" id="QICD01000002">
    <property type="protein sequence ID" value="RNL48360.1"/>
    <property type="molecule type" value="Genomic_DNA"/>
</dbReference>
<protein>
    <submittedName>
        <fullName evidence="2">Uncharacterized protein</fullName>
    </submittedName>
</protein>
<feature type="transmembrane region" description="Helical" evidence="1">
    <location>
        <begin position="111"/>
        <end position="132"/>
    </location>
</feature>
<evidence type="ECO:0000313" key="2">
    <source>
        <dbReference type="EMBL" id="RNL48360.1"/>
    </source>
</evidence>
<sequence>MPEGRDAPCEIGYVCMKNKGVSGTPRGGRIDTLLSTMPESGRYFLKAVIVAGILIFVGKTAAYIPSAAIPLIVAAFAVFSTAGVMYGVVVRRLHRQYKLKESGQLSKRNRGWTFWLVGYFALSLVSGFMFMLESPRWDATEWAMVWLAVPVYYVVFRCVQCCLAKEYKAEFCKADAMRASLFVVAAFLCLAYTFASAEFGTEYDTPFSELVQSAYQPFEESSSALLRELGKATAFSNALTAFGLNQISTAPLVIVLAVRFVVYFSVFMGIAGLLGSCLLSWKEAKRELQLLPIDGEFRESEPVRGWYLGVLAVLLVVSVFAFGMAEDRVSNVRAANGRTAIDTFVDEQTENITFLQKNGIGDAKRLAAMQERIDKAGQLVADCERRRTEELRPMIDSYFDECLGNVDAYLDWHEGFFGGALKMLNSMGVPVAGTVRDEFRNQMRNGFDASAIEGRFAEYQEELKGLKANSVAIPLALVPGELVDTEQFAGQYAQGTTDTSLDLWASLEGERGAEKAGAALLGVGSADRETLKARVVELVESVREDALAAVSDTGHSV</sequence>
<evidence type="ECO:0000313" key="3">
    <source>
        <dbReference type="Proteomes" id="UP000278632"/>
    </source>
</evidence>
<gene>
    <name evidence="2" type="ORF">DMP08_01725</name>
</gene>
<keyword evidence="1" id="KW-0472">Membrane</keyword>
<dbReference type="Proteomes" id="UP000278632">
    <property type="component" value="Unassembled WGS sequence"/>
</dbReference>
<reference evidence="3" key="1">
    <citation type="submission" date="2018-05" db="EMBL/GenBank/DDBJ databases">
        <title>Genome Sequencing of selected type strains of the family Eggerthellaceae.</title>
        <authorList>
            <person name="Danylec N."/>
            <person name="Stoll D.A."/>
            <person name="Doetsch A."/>
            <person name="Huch M."/>
        </authorList>
    </citation>
    <scope>NUCLEOTIDE SEQUENCE [LARGE SCALE GENOMIC DNA]</scope>
    <source>
        <strain evidence="3">DSM 16106</strain>
    </source>
</reference>
<feature type="transmembrane region" description="Helical" evidence="1">
    <location>
        <begin position="43"/>
        <end position="62"/>
    </location>
</feature>
<proteinExistence type="predicted"/>
<feature type="transmembrane region" description="Helical" evidence="1">
    <location>
        <begin position="260"/>
        <end position="281"/>
    </location>
</feature>
<keyword evidence="3" id="KW-1185">Reference proteome</keyword>